<dbReference type="GO" id="GO:0022857">
    <property type="term" value="F:transmembrane transporter activity"/>
    <property type="evidence" value="ECO:0007669"/>
    <property type="project" value="TreeGrafter"/>
</dbReference>
<feature type="transmembrane region" description="Helical" evidence="3">
    <location>
        <begin position="358"/>
        <end position="382"/>
    </location>
</feature>
<name>A0A6A4WPM2_AMPAM</name>
<reference evidence="5 6" key="1">
    <citation type="submission" date="2019-07" db="EMBL/GenBank/DDBJ databases">
        <title>Draft genome assembly of a fouling barnacle, Amphibalanus amphitrite (Darwin, 1854): The first reference genome for Thecostraca.</title>
        <authorList>
            <person name="Kim W."/>
        </authorList>
    </citation>
    <scope>NUCLEOTIDE SEQUENCE [LARGE SCALE GENOMIC DNA]</scope>
    <source>
        <strain evidence="5">SNU_AA5</strain>
        <tissue evidence="5">Soma without cirri and trophi</tissue>
    </source>
</reference>
<dbReference type="EMBL" id="VIIS01000736">
    <property type="protein sequence ID" value="KAF0305650.1"/>
    <property type="molecule type" value="Genomic_DNA"/>
</dbReference>
<feature type="transmembrane region" description="Helical" evidence="3">
    <location>
        <begin position="416"/>
        <end position="437"/>
    </location>
</feature>
<keyword evidence="1 3" id="KW-0472">Membrane</keyword>
<dbReference type="GO" id="GO:0010960">
    <property type="term" value="P:magnesium ion homeostasis"/>
    <property type="evidence" value="ECO:0007669"/>
    <property type="project" value="InterPro"/>
</dbReference>
<gene>
    <name evidence="5" type="primary">Cnnm4</name>
    <name evidence="5" type="ORF">FJT64_002548</name>
</gene>
<dbReference type="PROSITE" id="PS51846">
    <property type="entry name" value="CNNM"/>
    <property type="match status" value="1"/>
</dbReference>
<feature type="region of interest" description="Disordered" evidence="2">
    <location>
        <begin position="200"/>
        <end position="223"/>
    </location>
</feature>
<proteinExistence type="predicted"/>
<dbReference type="InterPro" id="IPR045095">
    <property type="entry name" value="ACDP"/>
</dbReference>
<protein>
    <submittedName>
        <fullName evidence="5">Metal transporter CNNM4</fullName>
    </submittedName>
</protein>
<sequence>MLLPAPELSGSVTVMALTGQVCSRAVTGAIGIGLLRGFLYFVVVGSACGRVLSDESLSEAVFGARDEQVREVEHHQLGTDDLDLGPDIDIRLFAEEFAAPKFRQLALTESVKNKGEICSVSELQSVPVRTHGVFGNASSGDVRNGQGMVVGRSGCTTSYHLCAWEADSEKGHLDWIHLGKHSVIDIGHLCSSDDLDSSRRRRQVETAAAGAGTGPELTAAGPDPAAAAAGPVLAGLRVEVSYKPPDMGSDGVISVLQDREATLRLFGAGLADGLRFKFTGDALEPGASCEQSQTTVAFELKSVDAAGTSGLLTVVLPQLPSGAERFYVCGQPAGGGPYTHLGSQPYLAIGTFPPLLPLALHVVLLVVLLCLSGLFSGLNLGLMALNITELKLVLSTGTDSEKGWARTIIPVRNHGNYLLCTLLLGNVLVNSSLTILLDELTSGIVAVIGSTLGIVIFGEIVPQALCSRHGLAVGAKTIYLTKLFMIVTSPLSYPISLILDRVLGEEIGNTYNRDRLKELIKASGPISTPPHTHPT</sequence>
<evidence type="ECO:0000256" key="1">
    <source>
        <dbReference type="PROSITE-ProRule" id="PRU01193"/>
    </source>
</evidence>
<evidence type="ECO:0000313" key="6">
    <source>
        <dbReference type="Proteomes" id="UP000440578"/>
    </source>
</evidence>
<evidence type="ECO:0000313" key="5">
    <source>
        <dbReference type="EMBL" id="KAF0305650.1"/>
    </source>
</evidence>
<organism evidence="5 6">
    <name type="scientific">Amphibalanus amphitrite</name>
    <name type="common">Striped barnacle</name>
    <name type="synonym">Balanus amphitrite</name>
    <dbReference type="NCBI Taxonomy" id="1232801"/>
    <lineage>
        <taxon>Eukaryota</taxon>
        <taxon>Metazoa</taxon>
        <taxon>Ecdysozoa</taxon>
        <taxon>Arthropoda</taxon>
        <taxon>Crustacea</taxon>
        <taxon>Multicrustacea</taxon>
        <taxon>Cirripedia</taxon>
        <taxon>Thoracica</taxon>
        <taxon>Thoracicalcarea</taxon>
        <taxon>Balanomorpha</taxon>
        <taxon>Balanoidea</taxon>
        <taxon>Balanidae</taxon>
        <taxon>Amphibalaninae</taxon>
        <taxon>Amphibalanus</taxon>
    </lineage>
</organism>
<dbReference type="InterPro" id="IPR002550">
    <property type="entry name" value="CNNM"/>
</dbReference>
<evidence type="ECO:0000256" key="3">
    <source>
        <dbReference type="SAM" id="Phobius"/>
    </source>
</evidence>
<evidence type="ECO:0000259" key="4">
    <source>
        <dbReference type="PROSITE" id="PS51846"/>
    </source>
</evidence>
<dbReference type="PANTHER" id="PTHR12064:SF94">
    <property type="entry name" value="UNEXTENDED PROTEIN"/>
    <property type="match status" value="1"/>
</dbReference>
<evidence type="ECO:0000256" key="2">
    <source>
        <dbReference type="SAM" id="MobiDB-lite"/>
    </source>
</evidence>
<keyword evidence="1 3" id="KW-0812">Transmembrane</keyword>
<feature type="domain" description="CNNM transmembrane" evidence="4">
    <location>
        <begin position="354"/>
        <end position="535"/>
    </location>
</feature>
<dbReference type="OrthoDB" id="5353557at2759"/>
<keyword evidence="6" id="KW-1185">Reference proteome</keyword>
<dbReference type="AlphaFoldDB" id="A0A6A4WPM2"/>
<feature type="transmembrane region" description="Helical" evidence="3">
    <location>
        <begin position="443"/>
        <end position="461"/>
    </location>
</feature>
<dbReference type="GO" id="GO:0005886">
    <property type="term" value="C:plasma membrane"/>
    <property type="evidence" value="ECO:0007669"/>
    <property type="project" value="TreeGrafter"/>
</dbReference>
<keyword evidence="1 3" id="KW-1133">Transmembrane helix</keyword>
<comment type="caution">
    <text evidence="5">The sequence shown here is derived from an EMBL/GenBank/DDBJ whole genome shotgun (WGS) entry which is preliminary data.</text>
</comment>
<feature type="compositionally biased region" description="Low complexity" evidence="2">
    <location>
        <begin position="205"/>
        <end position="223"/>
    </location>
</feature>
<dbReference type="PANTHER" id="PTHR12064">
    <property type="entry name" value="METAL TRANSPORTER CNNM"/>
    <property type="match status" value="1"/>
</dbReference>
<dbReference type="Pfam" id="PF01595">
    <property type="entry name" value="CNNM"/>
    <property type="match status" value="1"/>
</dbReference>
<accession>A0A6A4WPM2</accession>
<dbReference type="Proteomes" id="UP000440578">
    <property type="component" value="Unassembled WGS sequence"/>
</dbReference>